<comment type="caution">
    <text evidence="2">The sequence shown here is derived from an EMBL/GenBank/DDBJ whole genome shotgun (WGS) entry which is preliminary data.</text>
</comment>
<evidence type="ECO:0000259" key="1">
    <source>
        <dbReference type="Pfam" id="PF03551"/>
    </source>
</evidence>
<organism evidence="2 3">
    <name type="scientific">Actinocorallia herbida</name>
    <dbReference type="NCBI Taxonomy" id="58109"/>
    <lineage>
        <taxon>Bacteria</taxon>
        <taxon>Bacillati</taxon>
        <taxon>Actinomycetota</taxon>
        <taxon>Actinomycetes</taxon>
        <taxon>Streptosporangiales</taxon>
        <taxon>Thermomonosporaceae</taxon>
        <taxon>Actinocorallia</taxon>
    </lineage>
</organism>
<sequence>MSEWKPHMTLAMQLVLGSLLADPQTPRYGLEIGREVRLSSGSISPILARLKTHGWVTSTWEDIDPVTEKRPRRHLYRLTEVGLEATKPYGHELLVRIYRQMAAVSVGLQEETALAP</sequence>
<dbReference type="InterPro" id="IPR036388">
    <property type="entry name" value="WH-like_DNA-bd_sf"/>
</dbReference>
<accession>A0A3N1CMM2</accession>
<evidence type="ECO:0000313" key="3">
    <source>
        <dbReference type="Proteomes" id="UP000272400"/>
    </source>
</evidence>
<gene>
    <name evidence="2" type="ORF">EDD29_0047</name>
</gene>
<dbReference type="SUPFAM" id="SSF46785">
    <property type="entry name" value="Winged helix' DNA-binding domain"/>
    <property type="match status" value="1"/>
</dbReference>
<dbReference type="InterPro" id="IPR036390">
    <property type="entry name" value="WH_DNA-bd_sf"/>
</dbReference>
<dbReference type="Pfam" id="PF03551">
    <property type="entry name" value="PadR"/>
    <property type="match status" value="1"/>
</dbReference>
<dbReference type="EMBL" id="RJKE01000001">
    <property type="protein sequence ID" value="ROO82567.1"/>
    <property type="molecule type" value="Genomic_DNA"/>
</dbReference>
<dbReference type="AlphaFoldDB" id="A0A3N1CMM2"/>
<reference evidence="2 3" key="1">
    <citation type="submission" date="2018-11" db="EMBL/GenBank/DDBJ databases">
        <title>Sequencing the genomes of 1000 actinobacteria strains.</title>
        <authorList>
            <person name="Klenk H.-P."/>
        </authorList>
    </citation>
    <scope>NUCLEOTIDE SEQUENCE [LARGE SCALE GENOMIC DNA]</scope>
    <source>
        <strain evidence="2 3">DSM 44254</strain>
    </source>
</reference>
<dbReference type="RefSeq" id="WP_123661578.1">
    <property type="nucleotide sequence ID" value="NZ_RJKE01000001.1"/>
</dbReference>
<dbReference type="OrthoDB" id="122286at2"/>
<evidence type="ECO:0000313" key="2">
    <source>
        <dbReference type="EMBL" id="ROO82567.1"/>
    </source>
</evidence>
<name>A0A3N1CMM2_9ACTN</name>
<keyword evidence="3" id="KW-1185">Reference proteome</keyword>
<dbReference type="Gene3D" id="1.10.10.10">
    <property type="entry name" value="Winged helix-like DNA-binding domain superfamily/Winged helix DNA-binding domain"/>
    <property type="match status" value="1"/>
</dbReference>
<proteinExistence type="predicted"/>
<dbReference type="Proteomes" id="UP000272400">
    <property type="component" value="Unassembled WGS sequence"/>
</dbReference>
<protein>
    <submittedName>
        <fullName evidence="2">PadR family transcriptional regulator</fullName>
    </submittedName>
</protein>
<feature type="domain" description="Transcription regulator PadR N-terminal" evidence="1">
    <location>
        <begin position="24"/>
        <end position="85"/>
    </location>
</feature>
<dbReference type="InterPro" id="IPR005149">
    <property type="entry name" value="Tscrpt_reg_PadR_N"/>
</dbReference>